<sequence>MSGPQTVDPVVSRAKFAREVTAYRALEGTYRKRGQILLDAEFPEVCVMFAALKLRPSPIVACVVVDFTDYDVQPLSVRFVDPFTRAPIKASELNINMLRRPPIPPGMPKEMYLQLIQMGQMPATDLMQFNSPDDPPFLCLPRVREYHDNPAHTGDAWLLHRRSGEGSLAFILDTIWSHGVNPIEHYQLVARMPAIGMGLNLERVPE</sequence>
<reference evidence="2 4" key="1">
    <citation type="submission" date="2016-04" db="EMBL/GenBank/DDBJ databases">
        <title>Complete genome sequencing and analysis of CBMB27, Methylobacterium phyllosphaerae isolated from leaf tissues of rice (Oryza sativa L.).</title>
        <authorList>
            <person name="Lee Y."/>
            <person name="Hwangbo K."/>
            <person name="Chung H."/>
            <person name="Yoo J."/>
            <person name="Kim K.Y."/>
            <person name="Sa T.M."/>
            <person name="Um Y."/>
            <person name="Madhaiyan M."/>
        </authorList>
    </citation>
    <scope>NUCLEOTIDE SEQUENCE [LARGE SCALE GENOMIC DNA]</scope>
    <source>
        <strain evidence="2 4">CBMB27</strain>
    </source>
</reference>
<gene>
    <name evidence="2" type="ORF">MCBMB27_05302</name>
    <name evidence="3" type="ORF">SAMN05192567_122114</name>
</gene>
<accession>A0AAE8L8G3</accession>
<evidence type="ECO:0000313" key="5">
    <source>
        <dbReference type="Proteomes" id="UP000199140"/>
    </source>
</evidence>
<organism evidence="3 5">
    <name type="scientific">Methylobacterium phyllosphaerae</name>
    <dbReference type="NCBI Taxonomy" id="418223"/>
    <lineage>
        <taxon>Bacteria</taxon>
        <taxon>Pseudomonadati</taxon>
        <taxon>Pseudomonadota</taxon>
        <taxon>Alphaproteobacteria</taxon>
        <taxon>Hyphomicrobiales</taxon>
        <taxon>Methylobacteriaceae</taxon>
        <taxon>Methylobacterium</taxon>
    </lineage>
</organism>
<name>A0AAE8L8G3_9HYPH</name>
<protein>
    <submittedName>
        <fullName evidence="3">Predicted metal binding domain-containing protein</fullName>
    </submittedName>
    <submittedName>
        <fullName evidence="2">Y4jH</fullName>
    </submittedName>
</protein>
<dbReference type="Pfam" id="PF14455">
    <property type="entry name" value="Metal_CEHH"/>
    <property type="match status" value="1"/>
</dbReference>
<evidence type="ECO:0000313" key="2">
    <source>
        <dbReference type="EMBL" id="APT34593.1"/>
    </source>
</evidence>
<dbReference type="AlphaFoldDB" id="A0AAE8L8G3"/>
<dbReference type="RefSeq" id="WP_075381618.1">
    <property type="nucleotide sequence ID" value="NZ_CP015367.1"/>
</dbReference>
<dbReference type="Proteomes" id="UP000185487">
    <property type="component" value="Chromosome"/>
</dbReference>
<evidence type="ECO:0000259" key="1">
    <source>
        <dbReference type="Pfam" id="PF14455"/>
    </source>
</evidence>
<feature type="domain" description="Metal binding" evidence="1">
    <location>
        <begin position="7"/>
        <end position="183"/>
    </location>
</feature>
<dbReference type="Proteomes" id="UP000199140">
    <property type="component" value="Unassembled WGS sequence"/>
</dbReference>
<dbReference type="KEGG" id="mphy:MCBMB27_05302"/>
<dbReference type="EMBL" id="FOPK01000022">
    <property type="protein sequence ID" value="SFH38947.1"/>
    <property type="molecule type" value="Genomic_DNA"/>
</dbReference>
<evidence type="ECO:0000313" key="3">
    <source>
        <dbReference type="EMBL" id="SFH38947.1"/>
    </source>
</evidence>
<evidence type="ECO:0000313" key="4">
    <source>
        <dbReference type="Proteomes" id="UP000185487"/>
    </source>
</evidence>
<keyword evidence="4" id="KW-1185">Reference proteome</keyword>
<dbReference type="EMBL" id="CP015367">
    <property type="protein sequence ID" value="APT34593.1"/>
    <property type="molecule type" value="Genomic_DNA"/>
</dbReference>
<proteinExistence type="predicted"/>
<reference evidence="3 5" key="2">
    <citation type="submission" date="2016-10" db="EMBL/GenBank/DDBJ databases">
        <authorList>
            <person name="Varghese N."/>
            <person name="Submissions S."/>
        </authorList>
    </citation>
    <scope>NUCLEOTIDE SEQUENCE [LARGE SCALE GENOMIC DNA]</scope>
    <source>
        <strain evidence="3 5">CBMB27</strain>
    </source>
</reference>
<dbReference type="InterPro" id="IPR025873">
    <property type="entry name" value="Metal-bd_dom_prd"/>
</dbReference>